<evidence type="ECO:0000313" key="2">
    <source>
        <dbReference type="Proteomes" id="UP000095039"/>
    </source>
</evidence>
<proteinExistence type="predicted"/>
<keyword evidence="2" id="KW-1185">Reference proteome</keyword>
<accession>A0A1E5C0C6</accession>
<reference evidence="1 2" key="1">
    <citation type="journal article" date="2012" name="Science">
        <title>Ecological populations of bacteria act as socially cohesive units of antibiotic production and resistance.</title>
        <authorList>
            <person name="Cordero O.X."/>
            <person name="Wildschutte H."/>
            <person name="Kirkup B."/>
            <person name="Proehl S."/>
            <person name="Ngo L."/>
            <person name="Hussain F."/>
            <person name="Le Roux F."/>
            <person name="Mincer T."/>
            <person name="Polz M.F."/>
        </authorList>
    </citation>
    <scope>NUCLEOTIDE SEQUENCE [LARGE SCALE GENOMIC DNA]</scope>
    <source>
        <strain evidence="1 2">FF-454</strain>
    </source>
</reference>
<sequence>MYRLDFENQCSIIADPQEEQIQGTLVSAFHGANSSVVMIDRRARSDGPSVTLDRVDAENLIALPNTYLVKVSSRTRTTLPTPRFHEQPLSNVLPTWEGFVQQSLSCFHAEMSVFFRHVVARLKTKKVGENTLIDIENVALSVTDYHRFLFHVELASQTLPETLTPLSERVLLASNTLSNLQGGISILAGSGVEHHLQYALLLNDLEQWR</sequence>
<dbReference type="RefSeq" id="WP_016961196.1">
    <property type="nucleotide sequence ID" value="NZ_AJWN02000090.1"/>
</dbReference>
<organism evidence="1 2">
    <name type="scientific">Enterovibrio norvegicus FF-454</name>
    <dbReference type="NCBI Taxonomy" id="1185651"/>
    <lineage>
        <taxon>Bacteria</taxon>
        <taxon>Pseudomonadati</taxon>
        <taxon>Pseudomonadota</taxon>
        <taxon>Gammaproteobacteria</taxon>
        <taxon>Vibrionales</taxon>
        <taxon>Vibrionaceae</taxon>
        <taxon>Enterovibrio</taxon>
    </lineage>
</organism>
<protein>
    <submittedName>
        <fullName evidence="1">Uncharacterized protein</fullName>
    </submittedName>
</protein>
<dbReference type="AlphaFoldDB" id="A0A1E5C0C6"/>
<comment type="caution">
    <text evidence="1">The sequence shown here is derived from an EMBL/GenBank/DDBJ whole genome shotgun (WGS) entry which is preliminary data.</text>
</comment>
<dbReference type="Proteomes" id="UP000095039">
    <property type="component" value="Unassembled WGS sequence"/>
</dbReference>
<gene>
    <name evidence="1" type="ORF">A1OK_02875</name>
</gene>
<dbReference type="EMBL" id="AJWN02000090">
    <property type="protein sequence ID" value="OEE58965.1"/>
    <property type="molecule type" value="Genomic_DNA"/>
</dbReference>
<name>A0A1E5C0C6_9GAMM</name>
<evidence type="ECO:0000313" key="1">
    <source>
        <dbReference type="EMBL" id="OEE58965.1"/>
    </source>
</evidence>